<feature type="compositionally biased region" description="Polar residues" evidence="1">
    <location>
        <begin position="236"/>
        <end position="256"/>
    </location>
</feature>
<feature type="compositionally biased region" description="Basic and acidic residues" evidence="1">
    <location>
        <begin position="259"/>
        <end position="268"/>
    </location>
</feature>
<organism evidence="3 4">
    <name type="scientific">Solanum tuberosum</name>
    <name type="common">Potato</name>
    <dbReference type="NCBI Taxonomy" id="4113"/>
    <lineage>
        <taxon>Eukaryota</taxon>
        <taxon>Viridiplantae</taxon>
        <taxon>Streptophyta</taxon>
        <taxon>Embryophyta</taxon>
        <taxon>Tracheophyta</taxon>
        <taxon>Spermatophyta</taxon>
        <taxon>Magnoliopsida</taxon>
        <taxon>eudicotyledons</taxon>
        <taxon>Gunneridae</taxon>
        <taxon>Pentapetalae</taxon>
        <taxon>asterids</taxon>
        <taxon>lamiids</taxon>
        <taxon>Solanales</taxon>
        <taxon>Solanaceae</taxon>
        <taxon>Solanoideae</taxon>
        <taxon>Solaneae</taxon>
        <taxon>Solanum</taxon>
    </lineage>
</organism>
<feature type="region of interest" description="Disordered" evidence="1">
    <location>
        <begin position="236"/>
        <end position="274"/>
    </location>
</feature>
<dbReference type="Pfam" id="PF07839">
    <property type="entry name" value="CaM_binding"/>
    <property type="match status" value="2"/>
</dbReference>
<evidence type="ECO:0000256" key="1">
    <source>
        <dbReference type="SAM" id="MobiDB-lite"/>
    </source>
</evidence>
<dbReference type="HOGENOM" id="CLU_678637_0_0_1"/>
<dbReference type="GO" id="GO:0005516">
    <property type="term" value="F:calmodulin binding"/>
    <property type="evidence" value="ECO:0007669"/>
    <property type="project" value="InterPro"/>
</dbReference>
<reference evidence="4" key="1">
    <citation type="journal article" date="2011" name="Nature">
        <title>Genome sequence and analysis of the tuber crop potato.</title>
        <authorList>
            <consortium name="The Potato Genome Sequencing Consortium"/>
        </authorList>
    </citation>
    <scope>NUCLEOTIDE SEQUENCE [LARGE SCALE GENOMIC DNA]</scope>
    <source>
        <strain evidence="4">cv. DM1-3 516 R44</strain>
    </source>
</reference>
<dbReference type="InterPro" id="IPR044681">
    <property type="entry name" value="PICBP-like"/>
</dbReference>
<dbReference type="ExpressionAtlas" id="M1CXC4">
    <property type="expression patterns" value="baseline"/>
</dbReference>
<dbReference type="eggNOG" id="ENOG502QV73">
    <property type="taxonomic scope" value="Eukaryota"/>
</dbReference>
<dbReference type="InterPro" id="IPR012417">
    <property type="entry name" value="CaM-bd_dom_pln"/>
</dbReference>
<sequence>MLDYALQKAISQLAPTQKRKVGLLVTAFENVVPPQGSNIQVTFPKLKTRNEDNLQTAGKGNALVSNADNVRAHINAEDDWPMLRNDDTQKAIVLCKKLDEVASTSSDKGSAAIEEFGDSNDDSLRGTSSTISNLGNDGDKPHENNMNLSECEATVNKQKHISMWHLISQHILSDVVSKIGNEQLNEVNNNKTLAEMNSDNSLHDFSEEKDDIGHNGRSFSRNDAVNLIREAVSQILTTPTQDDSSNTQSVTSNIVQDEQPPKTDHTDGGEQNSTKSLYESLKHGDGQLETKELAGNNTITESKFEPPKSKNWSKLKKMILLKRSIKVLARARKVNPQPPQLLPPTPDQEQEKVDLRNQMTNEKNKAEQWMLDNAVQNMVSKLTPARKTRVAMLVEAFESVVPLPEV</sequence>
<dbReference type="PaxDb" id="4113-PGSC0003DMT400076752"/>
<dbReference type="Proteomes" id="UP000011115">
    <property type="component" value="Unassembled WGS sequence"/>
</dbReference>
<dbReference type="STRING" id="4113.M1CXC4"/>
<dbReference type="PANTHER" id="PTHR33923:SF10">
    <property type="entry name" value="CALMODULIN-BINDING DOMAIN-CONTAINING PROTEIN"/>
    <property type="match status" value="1"/>
</dbReference>
<dbReference type="EnsemblPlants" id="PGSC0003DMT400076752">
    <property type="protein sequence ID" value="PGSC0003DMT400076752"/>
    <property type="gene ID" value="PGSC0003DMG400029849"/>
</dbReference>
<dbReference type="SMART" id="SM01054">
    <property type="entry name" value="CaM_binding"/>
    <property type="match status" value="1"/>
</dbReference>
<proteinExistence type="predicted"/>
<dbReference type="Gramene" id="PGSC0003DMT400076752">
    <property type="protein sequence ID" value="PGSC0003DMT400076752"/>
    <property type="gene ID" value="PGSC0003DMG400029849"/>
</dbReference>
<evidence type="ECO:0000313" key="4">
    <source>
        <dbReference type="Proteomes" id="UP000011115"/>
    </source>
</evidence>
<accession>M1CXC4</accession>
<feature type="region of interest" description="Disordered" evidence="1">
    <location>
        <begin position="112"/>
        <end position="142"/>
    </location>
</feature>
<dbReference type="AlphaFoldDB" id="M1CXC4"/>
<reference evidence="3" key="2">
    <citation type="submission" date="2015-06" db="UniProtKB">
        <authorList>
            <consortium name="EnsemblPlants"/>
        </authorList>
    </citation>
    <scope>IDENTIFICATION</scope>
    <source>
        <strain evidence="3">DM1-3 516 R44</strain>
    </source>
</reference>
<dbReference type="PANTHER" id="PTHR33923">
    <property type="entry name" value="CALMODULIN-BINDING PROTEIN-RELATED"/>
    <property type="match status" value="1"/>
</dbReference>
<evidence type="ECO:0000259" key="2">
    <source>
        <dbReference type="SMART" id="SM01054"/>
    </source>
</evidence>
<feature type="compositionally biased region" description="Polar residues" evidence="1">
    <location>
        <begin position="125"/>
        <end position="135"/>
    </location>
</feature>
<feature type="domain" description="Calmodulin-binding" evidence="2">
    <location>
        <begin position="288"/>
        <end position="402"/>
    </location>
</feature>
<keyword evidence="4" id="KW-1185">Reference proteome</keyword>
<evidence type="ECO:0000313" key="3">
    <source>
        <dbReference type="EnsemblPlants" id="PGSC0003DMT400076752"/>
    </source>
</evidence>
<name>M1CXC4_SOLTU</name>
<protein>
    <submittedName>
        <fullName evidence="3">PNCBP</fullName>
    </submittedName>
</protein>
<dbReference type="InParanoid" id="M1CXC4"/>